<dbReference type="EMBL" id="JWZT01004123">
    <property type="protein sequence ID" value="KII64701.1"/>
    <property type="molecule type" value="Genomic_DNA"/>
</dbReference>
<comment type="caution">
    <text evidence="1">The sequence shown here is derived from an EMBL/GenBank/DDBJ whole genome shotgun (WGS) entry which is preliminary data.</text>
</comment>
<reference evidence="1 2" key="1">
    <citation type="journal article" date="2014" name="Genome Biol. Evol.">
        <title>The genome of the myxosporean Thelohanellus kitauei shows adaptations to nutrient acquisition within its fish host.</title>
        <authorList>
            <person name="Yang Y."/>
            <person name="Xiong J."/>
            <person name="Zhou Z."/>
            <person name="Huo F."/>
            <person name="Miao W."/>
            <person name="Ran C."/>
            <person name="Liu Y."/>
            <person name="Zhang J."/>
            <person name="Feng J."/>
            <person name="Wang M."/>
            <person name="Wang M."/>
            <person name="Wang L."/>
            <person name="Yao B."/>
        </authorList>
    </citation>
    <scope>NUCLEOTIDE SEQUENCE [LARGE SCALE GENOMIC DNA]</scope>
    <source>
        <strain evidence="1">Wuqing</strain>
    </source>
</reference>
<gene>
    <name evidence="1" type="ORF">RF11_05491</name>
</gene>
<dbReference type="PANTHER" id="PTHR45913">
    <property type="entry name" value="EPM2A-INTERACTING PROTEIN 1"/>
    <property type="match status" value="1"/>
</dbReference>
<dbReference type="Proteomes" id="UP000031668">
    <property type="component" value="Unassembled WGS sequence"/>
</dbReference>
<accession>A0A0C2MCC5</accession>
<proteinExistence type="predicted"/>
<evidence type="ECO:0000313" key="2">
    <source>
        <dbReference type="Proteomes" id="UP000031668"/>
    </source>
</evidence>
<dbReference type="AlphaFoldDB" id="A0A0C2MCC5"/>
<protein>
    <submittedName>
        <fullName evidence="1">General transcription factor II-I repeat domain-containing protein 2</fullName>
    </submittedName>
</protein>
<name>A0A0C2MCC5_THEKT</name>
<dbReference type="PANTHER" id="PTHR45913:SF9">
    <property type="entry name" value="GENERAL TRANSCRIPTION FACTOR II-I REPEAT DOMAIN-CONTAINING PROTEIN 2-LIKE-RELATED"/>
    <property type="match status" value="1"/>
</dbReference>
<sequence>MDDSNDITDTAQVVVFARAIKDNFDVIEELPGLESLHSTTKGSDLFETLKNLREKNNKESGKLVIICIDVAPAMVVSKSGCRTLLEQFLGRSIFQFTPLFTKKLCV</sequence>
<evidence type="ECO:0000313" key="1">
    <source>
        <dbReference type="EMBL" id="KII64701.1"/>
    </source>
</evidence>
<organism evidence="1 2">
    <name type="scientific">Thelohanellus kitauei</name>
    <name type="common">Myxosporean</name>
    <dbReference type="NCBI Taxonomy" id="669202"/>
    <lineage>
        <taxon>Eukaryota</taxon>
        <taxon>Metazoa</taxon>
        <taxon>Cnidaria</taxon>
        <taxon>Myxozoa</taxon>
        <taxon>Myxosporea</taxon>
        <taxon>Bivalvulida</taxon>
        <taxon>Platysporina</taxon>
        <taxon>Myxobolidae</taxon>
        <taxon>Thelohanellus</taxon>
    </lineage>
</organism>
<keyword evidence="2" id="KW-1185">Reference proteome</keyword>
<dbReference type="OrthoDB" id="6435362at2759"/>